<dbReference type="Gene3D" id="3.60.10.10">
    <property type="entry name" value="Endonuclease/exonuclease/phosphatase"/>
    <property type="match status" value="1"/>
</dbReference>
<dbReference type="SUPFAM" id="SSF56219">
    <property type="entry name" value="DNase I-like"/>
    <property type="match status" value="1"/>
</dbReference>
<feature type="coiled-coil region" evidence="2">
    <location>
        <begin position="896"/>
        <end position="938"/>
    </location>
</feature>
<feature type="domain" description="CCHC-type" evidence="4">
    <location>
        <begin position="465"/>
        <end position="480"/>
    </location>
</feature>
<feature type="compositionally biased region" description="Basic and acidic residues" evidence="3">
    <location>
        <begin position="486"/>
        <end position="509"/>
    </location>
</feature>
<evidence type="ECO:0000256" key="3">
    <source>
        <dbReference type="SAM" id="MobiDB-lite"/>
    </source>
</evidence>
<evidence type="ECO:0000313" key="6">
    <source>
        <dbReference type="EMBL" id="KAL3693376.1"/>
    </source>
</evidence>
<comment type="caution">
    <text evidence="6">The sequence shown here is derived from an EMBL/GenBank/DDBJ whole genome shotgun (WGS) entry which is preliminary data.</text>
</comment>
<feature type="compositionally biased region" description="Basic and acidic residues" evidence="3">
    <location>
        <begin position="188"/>
        <end position="200"/>
    </location>
</feature>
<feature type="region of interest" description="Disordered" evidence="3">
    <location>
        <begin position="1859"/>
        <end position="1898"/>
    </location>
</feature>
<dbReference type="InterPro" id="IPR000477">
    <property type="entry name" value="RT_dom"/>
</dbReference>
<keyword evidence="1" id="KW-0479">Metal-binding</keyword>
<dbReference type="InterPro" id="IPR043502">
    <property type="entry name" value="DNA/RNA_pol_sf"/>
</dbReference>
<feature type="compositionally biased region" description="Basic and acidic residues" evidence="3">
    <location>
        <begin position="584"/>
        <end position="600"/>
    </location>
</feature>
<dbReference type="InterPro" id="IPR036875">
    <property type="entry name" value="Znf_CCHC_sf"/>
</dbReference>
<evidence type="ECO:0008006" key="8">
    <source>
        <dbReference type="Google" id="ProtNLM"/>
    </source>
</evidence>
<dbReference type="CDD" id="cd01650">
    <property type="entry name" value="RT_nLTR_like"/>
    <property type="match status" value="1"/>
</dbReference>
<feature type="region of interest" description="Disordered" evidence="3">
    <location>
        <begin position="479"/>
        <end position="622"/>
    </location>
</feature>
<gene>
    <name evidence="6" type="ORF">R1sor_007027</name>
</gene>
<dbReference type="PROSITE" id="PS50878">
    <property type="entry name" value="RT_POL"/>
    <property type="match status" value="1"/>
</dbReference>
<feature type="domain" description="Reverse transcriptase" evidence="5">
    <location>
        <begin position="1085"/>
        <end position="1362"/>
    </location>
</feature>
<sequence length="1898" mass="216446">MHSENKENVVQGVVFREASSSFRDVNLVAFQSRGNDANACRPEEPLGEATNFHLGIGRRDSSSPVAKKTRELSVNMESLLAQQIVNQTQHRKNLLAVPGMGAANLGFFSRPGSSNTAPGNVLPQITVPLTGSQNVTMAGEPAQDSLQGPPPQQPALPGQGFQPKQGRGGNGGPTYAGVTEAGLGQNRRPADQRSRTNEAWKMARERRERFLKTATRSEQCINKNRERFERQNESSEDPYPEHKENVEITTARLDEVRSTFSFLRQCHDQTPGKKTVRAEISQQALLNRNEFLRARSFVLYTVDISPSRDVVLDWAEVILHQQMGIRVERVRVLSRQCYLITVEAEADRDEILDATPLFLGPHMVFALPWETTFNPTNLATCKVPVWVDLPNIHPSLEGFGAELLKNVGEVLYTSCEESECRFTNIRGCLRLDLSQELPEFLEIVDPDTREAYFHPILYRSMPDACFQCHQRGHVVRNCPSRKMRRGQQEQKDGGNHEAENTRPKEKDEGEQVPPKPHGRKVKDKDPAVLQYTNPYAVLAESDDDEVEAPLVPQRESANSQVATVETHGVQPDPEAEPSRNTAMDVEKEAKRKRERQKDEVIGESTDVQKAAGTSGRETPANAGELRIREQDAKFCLKQISEAGEAIVDYTPEGKAGVALVIRRNWEIVEKGVRGDGTLVWARVKYKNRVIGLVAVHGPRERTERARLWQWIEEKWSTGEWYLGGDWNSVETQEDSMGVSPVQIGAERRAWSSLLAHHDLTDGWLEAQKRSGPWFTRQKEVGGRMEQARLDRLYFPRNTINTDLSSRMKHDAGIRLSDHHPVYLSLERTGARGRGGKSTYFKVNPELLKRDEVRKEMLTEWGDAGKNVDDGLIKWELKWSAARRLLKEKSWEDKKRVSEVQQKLEDLKTLRKEVAKKQITISTGELTKLEKEIQRLEDGQCAAWKRWSQVRWMKEGDAPSKFFFALLRIKRLKEEITSLEAEDGRKLETEEEIMTELHRYYTMLYKKDPEIQRAADKREGVLSGLSKKVTAQQNEKLIATPTEEEIGKTVLCLKNEKSPGVDGMTAEVVKEIWSESPQDVIDFILTFWRLDTLTWKQLTGVIKLIPKEGDKEKIRNWRPLQLLNTGYKVISKLMANRLREIIGELVDAEQKGFIKGRTISDNILNYLMCQEWAEVNKQQAMFAKLDFEKAYDRVDHTYLWETMMAMGFDKKFIALSQGLVQGSVSKIHVNGQFSDEIQIERGIKQGCPLAPLLFALSTQPLMTILKARQSEGRLRGISLGGANSALHNLFADDTGIMLNADPENFAELQLAVKLYEEISGAKLNITKSTIIPIAMEHVPGWMHRLGCYIAQEGEVIRYLGFPIGWKVKDTQKCDFILGRIQKRLGSWTYRMLSFAGRMVVMRYVLKAMPNHLFTCLYLNQKALDRLEAICRKFLWGKSEGGKDRIPLIAWEVVSKTKGDSGLATTSFAVQGRALRLRQVLKIFSDSDEDWVQALQALLKHTMTKRPGGKISRHWDLKELLLVCCPKRIPKAQTATGLLTAWLEAAKKLQIDVKEIRLEGDCHAHMYIELLKRQGILPRQKEILMKKALKSAKIQEVGRWADWAVVQNENRPLREMDAITVEHGMTIEVQSGGVSSLPWYWKIGKRSYSTWSLPTSTCKNLYIKHDRDNMGLNHKWGRNESKRKWARRFTRVWKSFLPAKEKLWLWKVLHQGLPTAERTLKWGHGDGICARCGTQIETVDHLFWKCRHARERWEDFGYLAEGLVGCPPRARLFLEAFDDAFRENVPAAYMSFVENMTAIWSDRNTKCYTGRTSRIPCSVSINALEAMAQAQLSNLPEESRRRKPLQETLRYVTTLRERWDRSRRQGTVSEDPSLNEAEETLISTDIQNTVPQTQAREQLE</sequence>
<keyword evidence="2" id="KW-0175">Coiled coil</keyword>
<dbReference type="PANTHER" id="PTHR31635">
    <property type="entry name" value="REVERSE TRANSCRIPTASE DOMAIN-CONTAINING PROTEIN-RELATED"/>
    <property type="match status" value="1"/>
</dbReference>
<protein>
    <recommendedName>
        <fullName evidence="8">Reverse transcriptase</fullName>
    </recommendedName>
</protein>
<accession>A0ABD3HR17</accession>
<evidence type="ECO:0000259" key="5">
    <source>
        <dbReference type="PROSITE" id="PS50878"/>
    </source>
</evidence>
<feature type="compositionally biased region" description="Basic and acidic residues" evidence="3">
    <location>
        <begin position="223"/>
        <end position="242"/>
    </location>
</feature>
<dbReference type="PROSITE" id="PS50158">
    <property type="entry name" value="ZF_CCHC"/>
    <property type="match status" value="1"/>
</dbReference>
<reference evidence="6 7" key="1">
    <citation type="submission" date="2024-09" db="EMBL/GenBank/DDBJ databases">
        <title>Chromosome-scale assembly of Riccia sorocarpa.</title>
        <authorList>
            <person name="Paukszto L."/>
        </authorList>
    </citation>
    <scope>NUCLEOTIDE SEQUENCE [LARGE SCALE GENOMIC DNA]</scope>
    <source>
        <strain evidence="6">LP-2024</strain>
        <tissue evidence="6">Aerial parts of the thallus</tissue>
    </source>
</reference>
<dbReference type="GO" id="GO:0008270">
    <property type="term" value="F:zinc ion binding"/>
    <property type="evidence" value="ECO:0007669"/>
    <property type="project" value="UniProtKB-KW"/>
</dbReference>
<feature type="compositionally biased region" description="Polar residues" evidence="3">
    <location>
        <begin position="1879"/>
        <end position="1898"/>
    </location>
</feature>
<keyword evidence="7" id="KW-1185">Reference proteome</keyword>
<dbReference type="SUPFAM" id="SSF56672">
    <property type="entry name" value="DNA/RNA polymerases"/>
    <property type="match status" value="1"/>
</dbReference>
<feature type="region of interest" description="Disordered" evidence="3">
    <location>
        <begin position="135"/>
        <end position="200"/>
    </location>
</feature>
<evidence type="ECO:0000313" key="7">
    <source>
        <dbReference type="Proteomes" id="UP001633002"/>
    </source>
</evidence>
<evidence type="ECO:0000259" key="4">
    <source>
        <dbReference type="PROSITE" id="PS50158"/>
    </source>
</evidence>
<evidence type="ECO:0000256" key="2">
    <source>
        <dbReference type="SAM" id="Coils"/>
    </source>
</evidence>
<dbReference type="EMBL" id="JBJQOH010000003">
    <property type="protein sequence ID" value="KAL3693376.1"/>
    <property type="molecule type" value="Genomic_DNA"/>
</dbReference>
<keyword evidence="1" id="KW-0863">Zinc-finger</keyword>
<evidence type="ECO:0000256" key="1">
    <source>
        <dbReference type="PROSITE-ProRule" id="PRU00047"/>
    </source>
</evidence>
<proteinExistence type="predicted"/>
<dbReference type="SMART" id="SM00343">
    <property type="entry name" value="ZnF_C2HC"/>
    <property type="match status" value="1"/>
</dbReference>
<name>A0ABD3HR17_9MARC</name>
<dbReference type="InterPro" id="IPR036691">
    <property type="entry name" value="Endo/exonu/phosph_ase_sf"/>
</dbReference>
<dbReference type="Pfam" id="PF00078">
    <property type="entry name" value="RVT_1"/>
    <property type="match status" value="1"/>
</dbReference>
<dbReference type="PANTHER" id="PTHR31635:SF196">
    <property type="entry name" value="REVERSE TRANSCRIPTASE DOMAIN-CONTAINING PROTEIN-RELATED"/>
    <property type="match status" value="1"/>
</dbReference>
<dbReference type="Pfam" id="PF13966">
    <property type="entry name" value="zf-RVT"/>
    <property type="match status" value="1"/>
</dbReference>
<dbReference type="Gene3D" id="4.10.60.10">
    <property type="entry name" value="Zinc finger, CCHC-type"/>
    <property type="match status" value="1"/>
</dbReference>
<feature type="region of interest" description="Disordered" evidence="3">
    <location>
        <begin position="216"/>
        <end position="242"/>
    </location>
</feature>
<keyword evidence="1" id="KW-0862">Zinc</keyword>
<dbReference type="InterPro" id="IPR026960">
    <property type="entry name" value="RVT-Znf"/>
</dbReference>
<dbReference type="InterPro" id="IPR001878">
    <property type="entry name" value="Znf_CCHC"/>
</dbReference>
<dbReference type="Proteomes" id="UP001633002">
    <property type="component" value="Unassembled WGS sequence"/>
</dbReference>
<organism evidence="6 7">
    <name type="scientific">Riccia sorocarpa</name>
    <dbReference type="NCBI Taxonomy" id="122646"/>
    <lineage>
        <taxon>Eukaryota</taxon>
        <taxon>Viridiplantae</taxon>
        <taxon>Streptophyta</taxon>
        <taxon>Embryophyta</taxon>
        <taxon>Marchantiophyta</taxon>
        <taxon>Marchantiopsida</taxon>
        <taxon>Marchantiidae</taxon>
        <taxon>Marchantiales</taxon>
        <taxon>Ricciaceae</taxon>
        <taxon>Riccia</taxon>
    </lineage>
</organism>
<dbReference type="SUPFAM" id="SSF57756">
    <property type="entry name" value="Retrovirus zinc finger-like domains"/>
    <property type="match status" value="1"/>
</dbReference>